<evidence type="ECO:0000256" key="1">
    <source>
        <dbReference type="ARBA" id="ARBA00004141"/>
    </source>
</evidence>
<dbReference type="Pfam" id="PF01940">
    <property type="entry name" value="DUF92"/>
    <property type="match status" value="1"/>
</dbReference>
<evidence type="ECO:0000313" key="8">
    <source>
        <dbReference type="Proteomes" id="UP000274822"/>
    </source>
</evidence>
<keyword evidence="4 6" id="KW-1133">Transmembrane helix</keyword>
<keyword evidence="5 6" id="KW-0472">Membrane</keyword>
<comment type="subcellular location">
    <subcellularLocation>
        <location evidence="1">Membrane</location>
        <topology evidence="1">Multi-pass membrane protein</topology>
    </subcellularLocation>
</comment>
<proteinExistence type="inferred from homology"/>
<evidence type="ECO:0000256" key="5">
    <source>
        <dbReference type="ARBA" id="ARBA00023136"/>
    </source>
</evidence>
<dbReference type="GO" id="GO:0016020">
    <property type="term" value="C:membrane"/>
    <property type="evidence" value="ECO:0007669"/>
    <property type="project" value="UniProtKB-SubCell"/>
</dbReference>
<feature type="transmembrane region" description="Helical" evidence="6">
    <location>
        <begin position="139"/>
        <end position="163"/>
    </location>
</feature>
<comment type="caution">
    <text evidence="7">The sequence shown here is derived from an EMBL/GenBank/DDBJ whole genome shotgun (WGS) entry which is preliminary data.</text>
</comment>
<name>A0A433PBD3_9FUNG</name>
<organism evidence="7 8">
    <name type="scientific">Jimgerdemannia flammicorona</name>
    <dbReference type="NCBI Taxonomy" id="994334"/>
    <lineage>
        <taxon>Eukaryota</taxon>
        <taxon>Fungi</taxon>
        <taxon>Fungi incertae sedis</taxon>
        <taxon>Mucoromycota</taxon>
        <taxon>Mucoromycotina</taxon>
        <taxon>Endogonomycetes</taxon>
        <taxon>Endogonales</taxon>
        <taxon>Endogonaceae</taxon>
        <taxon>Jimgerdemannia</taxon>
    </lineage>
</organism>
<dbReference type="EMBL" id="RBNJ01026541">
    <property type="protein sequence ID" value="RUS14834.1"/>
    <property type="molecule type" value="Genomic_DNA"/>
</dbReference>
<feature type="transmembrane region" description="Helical" evidence="6">
    <location>
        <begin position="21"/>
        <end position="41"/>
    </location>
</feature>
<dbReference type="PANTHER" id="PTHR13353:SF5">
    <property type="entry name" value="TRANSMEMBRANE PROTEIN 19"/>
    <property type="match status" value="1"/>
</dbReference>
<dbReference type="AlphaFoldDB" id="A0A433PBD3"/>
<gene>
    <name evidence="7" type="ORF">BC938DRAFT_477193</name>
</gene>
<keyword evidence="8" id="KW-1185">Reference proteome</keyword>
<accession>A0A433PBD3</accession>
<feature type="transmembrane region" description="Helical" evidence="6">
    <location>
        <begin position="107"/>
        <end position="127"/>
    </location>
</feature>
<protein>
    <submittedName>
        <fullName evidence="7">Integral membrane protein DUF92-domain-containing protein</fullName>
    </submittedName>
</protein>
<evidence type="ECO:0000256" key="4">
    <source>
        <dbReference type="ARBA" id="ARBA00022989"/>
    </source>
</evidence>
<evidence type="ECO:0000313" key="7">
    <source>
        <dbReference type="EMBL" id="RUS14834.1"/>
    </source>
</evidence>
<dbReference type="Proteomes" id="UP000274822">
    <property type="component" value="Unassembled WGS sequence"/>
</dbReference>
<reference evidence="7 8" key="1">
    <citation type="journal article" date="2018" name="New Phytol.">
        <title>Phylogenomics of Endogonaceae and evolution of mycorrhizas within Mucoromycota.</title>
        <authorList>
            <person name="Chang Y."/>
            <person name="Desiro A."/>
            <person name="Na H."/>
            <person name="Sandor L."/>
            <person name="Lipzen A."/>
            <person name="Clum A."/>
            <person name="Barry K."/>
            <person name="Grigoriev I.V."/>
            <person name="Martin F.M."/>
            <person name="Stajich J.E."/>
            <person name="Smith M.E."/>
            <person name="Bonito G."/>
            <person name="Spatafora J.W."/>
        </authorList>
    </citation>
    <scope>NUCLEOTIDE SEQUENCE [LARGE SCALE GENOMIC DNA]</scope>
    <source>
        <strain evidence="7 8">AD002</strain>
    </source>
</reference>
<evidence type="ECO:0000256" key="6">
    <source>
        <dbReference type="SAM" id="Phobius"/>
    </source>
</evidence>
<keyword evidence="3 6" id="KW-0812">Transmembrane</keyword>
<feature type="transmembrane region" description="Helical" evidence="6">
    <location>
        <begin position="175"/>
        <end position="198"/>
    </location>
</feature>
<comment type="similarity">
    <text evidence="2">Belongs to the TMEM19 family.</text>
</comment>
<feature type="non-terminal residue" evidence="7">
    <location>
        <position position="1"/>
    </location>
</feature>
<evidence type="ECO:0000256" key="2">
    <source>
        <dbReference type="ARBA" id="ARBA00009012"/>
    </source>
</evidence>
<dbReference type="PANTHER" id="PTHR13353">
    <property type="entry name" value="TRANSMEMBRANE PROTEIN 19"/>
    <property type="match status" value="1"/>
</dbReference>
<dbReference type="InterPro" id="IPR002794">
    <property type="entry name" value="DUF92_TMEM19"/>
</dbReference>
<evidence type="ECO:0000256" key="3">
    <source>
        <dbReference type="ARBA" id="ARBA00022692"/>
    </source>
</evidence>
<sequence>FKADRKRQLEDSYLEGGQRDIIQVLCNGLTAAVVLVVYRVWFGNGELACFEDERWARALVWAYVGHYASCNGDTWSSELGILNTQPPYLITTFRQVPPGTNGAVSPLGLAASLVGGLVVGTSAALVLATETPCSGYGELALVIVGAVGGLGGSLLDSILGATIEQTLYSPTKGKIVSGFFFLCYPSVYAVDPPLIPLLHLAD</sequence>